<name>A0ABV9JTL9_9BACI</name>
<accession>A0ABV9JTL9</accession>
<evidence type="ECO:0000313" key="4">
    <source>
        <dbReference type="EMBL" id="MFC4660953.1"/>
    </source>
</evidence>
<dbReference type="CDD" id="cd02440">
    <property type="entry name" value="AdoMet_MTases"/>
    <property type="match status" value="1"/>
</dbReference>
<dbReference type="PANTHER" id="PTHR47816:SF4">
    <property type="entry name" value="RIBOSOMAL RNA SMALL SUBUNIT METHYLTRANSFERASE C"/>
    <property type="match status" value="1"/>
</dbReference>
<reference evidence="5" key="1">
    <citation type="journal article" date="2019" name="Int. J. Syst. Evol. Microbiol.">
        <title>The Global Catalogue of Microorganisms (GCM) 10K type strain sequencing project: providing services to taxonomists for standard genome sequencing and annotation.</title>
        <authorList>
            <consortium name="The Broad Institute Genomics Platform"/>
            <consortium name="The Broad Institute Genome Sequencing Center for Infectious Disease"/>
            <person name="Wu L."/>
            <person name="Ma J."/>
        </authorList>
    </citation>
    <scope>NUCLEOTIDE SEQUENCE [LARGE SCALE GENOMIC DNA]</scope>
    <source>
        <strain evidence="5">CCUG 37257</strain>
    </source>
</reference>
<evidence type="ECO:0000256" key="2">
    <source>
        <dbReference type="ARBA" id="ARBA00022679"/>
    </source>
</evidence>
<dbReference type="InterPro" id="IPR046977">
    <property type="entry name" value="RsmC/RlmG"/>
</dbReference>
<feature type="domain" description="Methyltransferase small" evidence="3">
    <location>
        <begin position="28"/>
        <end position="196"/>
    </location>
</feature>
<dbReference type="Proteomes" id="UP001595988">
    <property type="component" value="Unassembled WGS sequence"/>
</dbReference>
<evidence type="ECO:0000313" key="5">
    <source>
        <dbReference type="Proteomes" id="UP001595988"/>
    </source>
</evidence>
<dbReference type="EMBL" id="JBHSFT010000001">
    <property type="protein sequence ID" value="MFC4660953.1"/>
    <property type="molecule type" value="Genomic_DNA"/>
</dbReference>
<dbReference type="EC" id="2.1.1.172" evidence="4"/>
<dbReference type="EC" id="2.1.1.174" evidence="4"/>
<dbReference type="GO" id="GO:0052914">
    <property type="term" value="F:16S rRNA (guanine(1207)-N(2))-methyltransferase activity"/>
    <property type="evidence" value="ECO:0007669"/>
    <property type="project" value="UniProtKB-EC"/>
</dbReference>
<organism evidence="4 5">
    <name type="scientific">Oceanobacillus aidingensis</name>
    <dbReference type="NCBI Taxonomy" id="645964"/>
    <lineage>
        <taxon>Bacteria</taxon>
        <taxon>Bacillati</taxon>
        <taxon>Bacillota</taxon>
        <taxon>Bacilli</taxon>
        <taxon>Bacillales</taxon>
        <taxon>Bacillaceae</taxon>
        <taxon>Oceanobacillus</taxon>
    </lineage>
</organism>
<keyword evidence="1 4" id="KW-0489">Methyltransferase</keyword>
<dbReference type="RefSeq" id="WP_193064167.1">
    <property type="nucleotide sequence ID" value="NZ_JBHSFT010000001.1"/>
</dbReference>
<dbReference type="SUPFAM" id="SSF53335">
    <property type="entry name" value="S-adenosyl-L-methionine-dependent methyltransferases"/>
    <property type="match status" value="1"/>
</dbReference>
<comment type="caution">
    <text evidence="4">The sequence shown here is derived from an EMBL/GenBank/DDBJ whole genome shotgun (WGS) entry which is preliminary data.</text>
</comment>
<proteinExistence type="predicted"/>
<dbReference type="GO" id="GO:0052916">
    <property type="term" value="F:23S rRNA (guanine(1835)-N(2))-methyltransferase activity"/>
    <property type="evidence" value="ECO:0007669"/>
    <property type="project" value="UniProtKB-EC"/>
</dbReference>
<keyword evidence="2 4" id="KW-0808">Transferase</keyword>
<evidence type="ECO:0000256" key="1">
    <source>
        <dbReference type="ARBA" id="ARBA00022603"/>
    </source>
</evidence>
<dbReference type="InterPro" id="IPR029063">
    <property type="entry name" value="SAM-dependent_MTases_sf"/>
</dbReference>
<keyword evidence="5" id="KW-1185">Reference proteome</keyword>
<dbReference type="InterPro" id="IPR007848">
    <property type="entry name" value="Small_mtfrase_dom"/>
</dbReference>
<protein>
    <submittedName>
        <fullName evidence="4">Class I SAM-dependent methyltransferase</fullName>
        <ecNumber evidence="4">2.1.1.172</ecNumber>
        <ecNumber evidence="4">2.1.1.174</ecNumber>
    </submittedName>
</protein>
<dbReference type="Gene3D" id="3.40.50.150">
    <property type="entry name" value="Vaccinia Virus protein VP39"/>
    <property type="match status" value="1"/>
</dbReference>
<sequence>MTEHYYSKQPQAKSLPQSWSFDLRGKTFQFTSDVGVFSKSEVDFGSRVLIESFQEPEVDGPILDVGCGYGPIGLSLASDFSDRHIFMVDVNERAVELAQKNAEINKISNTTILQSDLYQQLNEKTFASIVTNPPIRAGKKVVHAIFEEAWGHLSNHGDLWAVIQKKQGAPSAKDKLEEIFGNVEVVAKKKGYFILRAKKFD</sequence>
<evidence type="ECO:0000259" key="3">
    <source>
        <dbReference type="Pfam" id="PF05175"/>
    </source>
</evidence>
<dbReference type="PANTHER" id="PTHR47816">
    <property type="entry name" value="RIBOSOMAL RNA SMALL SUBUNIT METHYLTRANSFERASE C"/>
    <property type="match status" value="1"/>
</dbReference>
<gene>
    <name evidence="4" type="ORF">ACFO3P_01785</name>
</gene>
<dbReference type="Pfam" id="PF05175">
    <property type="entry name" value="MTS"/>
    <property type="match status" value="1"/>
</dbReference>